<feature type="domain" description="Protein kinase" evidence="11">
    <location>
        <begin position="226"/>
        <end position="298"/>
    </location>
</feature>
<evidence type="ECO:0000256" key="2">
    <source>
        <dbReference type="ARBA" id="ARBA00022679"/>
    </source>
</evidence>
<evidence type="ECO:0000256" key="8">
    <source>
        <dbReference type="ARBA" id="ARBA00023136"/>
    </source>
</evidence>
<evidence type="ECO:0000256" key="9">
    <source>
        <dbReference type="PROSITE-ProRule" id="PRU10141"/>
    </source>
</evidence>
<evidence type="ECO:0000256" key="6">
    <source>
        <dbReference type="ARBA" id="ARBA00022840"/>
    </source>
</evidence>
<comment type="subcellular location">
    <subcellularLocation>
        <location evidence="1">Membrane</location>
        <topology evidence="1">Single-pass membrane protein</topology>
    </subcellularLocation>
</comment>
<evidence type="ECO:0000256" key="5">
    <source>
        <dbReference type="ARBA" id="ARBA00022741"/>
    </source>
</evidence>
<dbReference type="Proteomes" id="UP000824469">
    <property type="component" value="Unassembled WGS sequence"/>
</dbReference>
<dbReference type="GO" id="GO:0016020">
    <property type="term" value="C:membrane"/>
    <property type="evidence" value="ECO:0007669"/>
    <property type="project" value="UniProtKB-SubCell"/>
</dbReference>
<keyword evidence="3 10" id="KW-0812">Transmembrane</keyword>
<dbReference type="CDD" id="cd00028">
    <property type="entry name" value="B_lectin"/>
    <property type="match status" value="1"/>
</dbReference>
<keyword evidence="7 10" id="KW-1133">Transmembrane helix</keyword>
<dbReference type="InterPro" id="IPR036426">
    <property type="entry name" value="Bulb-type_lectin_dom_sf"/>
</dbReference>
<keyword evidence="4" id="KW-0732">Signal</keyword>
<keyword evidence="5 9" id="KW-0547">Nucleotide-binding</keyword>
<proteinExistence type="predicted"/>
<dbReference type="GO" id="GO:0005524">
    <property type="term" value="F:ATP binding"/>
    <property type="evidence" value="ECO:0007669"/>
    <property type="project" value="UniProtKB-UniRule"/>
</dbReference>
<feature type="domain" description="Bulb-type lectin" evidence="12">
    <location>
        <begin position="55"/>
        <end position="177"/>
    </location>
</feature>
<gene>
    <name evidence="13" type="ORF">KI387_018562</name>
</gene>
<dbReference type="InterPro" id="IPR011009">
    <property type="entry name" value="Kinase-like_dom_sf"/>
</dbReference>
<dbReference type="InterPro" id="IPR001245">
    <property type="entry name" value="Ser-Thr/Tyr_kinase_cat_dom"/>
</dbReference>
<protein>
    <submittedName>
        <fullName evidence="13">Uncharacterized protein</fullName>
    </submittedName>
</protein>
<keyword evidence="2" id="KW-0808">Transferase</keyword>
<keyword evidence="6 9" id="KW-0067">ATP-binding</keyword>
<evidence type="ECO:0000256" key="3">
    <source>
        <dbReference type="ARBA" id="ARBA00022692"/>
    </source>
</evidence>
<dbReference type="Pfam" id="PF01453">
    <property type="entry name" value="B_lectin"/>
    <property type="match status" value="1"/>
</dbReference>
<name>A0AA38GLH7_TAXCH</name>
<dbReference type="Pfam" id="PF07714">
    <property type="entry name" value="PK_Tyr_Ser-Thr"/>
    <property type="match status" value="1"/>
</dbReference>
<dbReference type="PROSITE" id="PS00107">
    <property type="entry name" value="PROTEIN_KINASE_ATP"/>
    <property type="match status" value="1"/>
</dbReference>
<dbReference type="Gene3D" id="2.90.10.10">
    <property type="entry name" value="Bulb-type lectin domain"/>
    <property type="match status" value="1"/>
</dbReference>
<evidence type="ECO:0000313" key="13">
    <source>
        <dbReference type="EMBL" id="KAH9323923.1"/>
    </source>
</evidence>
<feature type="transmembrane region" description="Helical" evidence="10">
    <location>
        <begin position="173"/>
        <end position="194"/>
    </location>
</feature>
<feature type="non-terminal residue" evidence="13">
    <location>
        <position position="298"/>
    </location>
</feature>
<evidence type="ECO:0000256" key="4">
    <source>
        <dbReference type="ARBA" id="ARBA00022729"/>
    </source>
</evidence>
<accession>A0AA38GLH7</accession>
<reference evidence="13 14" key="1">
    <citation type="journal article" date="2021" name="Nat. Plants">
        <title>The Taxus genome provides insights into paclitaxel biosynthesis.</title>
        <authorList>
            <person name="Xiong X."/>
            <person name="Gou J."/>
            <person name="Liao Q."/>
            <person name="Li Y."/>
            <person name="Zhou Q."/>
            <person name="Bi G."/>
            <person name="Li C."/>
            <person name="Du R."/>
            <person name="Wang X."/>
            <person name="Sun T."/>
            <person name="Guo L."/>
            <person name="Liang H."/>
            <person name="Lu P."/>
            <person name="Wu Y."/>
            <person name="Zhang Z."/>
            <person name="Ro D.K."/>
            <person name="Shang Y."/>
            <person name="Huang S."/>
            <person name="Yan J."/>
        </authorList>
    </citation>
    <scope>NUCLEOTIDE SEQUENCE [LARGE SCALE GENOMIC DNA]</scope>
    <source>
        <strain evidence="13">Ta-2019</strain>
    </source>
</reference>
<dbReference type="InterPro" id="IPR017441">
    <property type="entry name" value="Protein_kinase_ATP_BS"/>
</dbReference>
<dbReference type="InterPro" id="IPR000719">
    <property type="entry name" value="Prot_kinase_dom"/>
</dbReference>
<dbReference type="SUPFAM" id="SSF56112">
    <property type="entry name" value="Protein kinase-like (PK-like)"/>
    <property type="match status" value="1"/>
</dbReference>
<dbReference type="PROSITE" id="PS50011">
    <property type="entry name" value="PROTEIN_KINASE_DOM"/>
    <property type="match status" value="1"/>
</dbReference>
<keyword evidence="14" id="KW-1185">Reference proteome</keyword>
<dbReference type="EMBL" id="JAHRHJ020000003">
    <property type="protein sequence ID" value="KAH9323923.1"/>
    <property type="molecule type" value="Genomic_DNA"/>
</dbReference>
<dbReference type="PROSITE" id="PS50927">
    <property type="entry name" value="BULB_LECTIN"/>
    <property type="match status" value="1"/>
</dbReference>
<dbReference type="GO" id="GO:0004672">
    <property type="term" value="F:protein kinase activity"/>
    <property type="evidence" value="ECO:0007669"/>
    <property type="project" value="InterPro"/>
</dbReference>
<comment type="caution">
    <text evidence="13">The sequence shown here is derived from an EMBL/GenBank/DDBJ whole genome shotgun (WGS) entry which is preliminary data.</text>
</comment>
<dbReference type="AlphaFoldDB" id="A0AA38GLH7"/>
<evidence type="ECO:0000259" key="12">
    <source>
        <dbReference type="PROSITE" id="PS50927"/>
    </source>
</evidence>
<dbReference type="PANTHER" id="PTHR47974:SF19">
    <property type="entry name" value="RECEPTOR-LIKE SERINE_THREONINE-PROTEIN KINASE"/>
    <property type="match status" value="1"/>
</dbReference>
<dbReference type="PANTHER" id="PTHR47974">
    <property type="entry name" value="OS07G0415500 PROTEIN"/>
    <property type="match status" value="1"/>
</dbReference>
<evidence type="ECO:0000259" key="11">
    <source>
        <dbReference type="PROSITE" id="PS50011"/>
    </source>
</evidence>
<dbReference type="Gene3D" id="3.30.200.20">
    <property type="entry name" value="Phosphorylase Kinase, domain 1"/>
    <property type="match status" value="1"/>
</dbReference>
<organism evidence="13 14">
    <name type="scientific">Taxus chinensis</name>
    <name type="common">Chinese yew</name>
    <name type="synonym">Taxus wallichiana var. chinensis</name>
    <dbReference type="NCBI Taxonomy" id="29808"/>
    <lineage>
        <taxon>Eukaryota</taxon>
        <taxon>Viridiplantae</taxon>
        <taxon>Streptophyta</taxon>
        <taxon>Embryophyta</taxon>
        <taxon>Tracheophyta</taxon>
        <taxon>Spermatophyta</taxon>
        <taxon>Pinopsida</taxon>
        <taxon>Pinidae</taxon>
        <taxon>Conifers II</taxon>
        <taxon>Cupressales</taxon>
        <taxon>Taxaceae</taxon>
        <taxon>Taxus</taxon>
    </lineage>
</organism>
<dbReference type="SUPFAM" id="SSF51110">
    <property type="entry name" value="alpha-D-mannose-specific plant lectins"/>
    <property type="match status" value="1"/>
</dbReference>
<dbReference type="SMART" id="SM00108">
    <property type="entry name" value="B_lectin"/>
    <property type="match status" value="1"/>
</dbReference>
<evidence type="ECO:0000313" key="14">
    <source>
        <dbReference type="Proteomes" id="UP000824469"/>
    </source>
</evidence>
<dbReference type="FunFam" id="3.30.200.20:FF:000178">
    <property type="entry name" value="serine/threonine-protein kinase PBS1-like"/>
    <property type="match status" value="1"/>
</dbReference>
<evidence type="ECO:0000256" key="7">
    <source>
        <dbReference type="ARBA" id="ARBA00022989"/>
    </source>
</evidence>
<evidence type="ECO:0000256" key="1">
    <source>
        <dbReference type="ARBA" id="ARBA00004167"/>
    </source>
</evidence>
<sequence>MALDPPKKNPGLRHAVRVKDDFSGRILNLWTTALGLQFYSFNMLKMSVEKGVEPRDSLLLGTSLTGNQTIISMNGTFALGFFSPNGTNNWYIGIWFALISDKTVVWVANREIPVRGASGVLNFSIDGRLRLFDLQGRTIWSSDNILKASRALMSESLAESSSILHGTGRFRTLVIVLPSSVAVIVVLVMLTLFIRQTSRRRPDKCADEVPNLLRTFTYKELQIATKNFRHKLGKGAFGSVFKGTLPDNTIVAVKKLKGSGQAEKQFHAEISTIGNIQHVNLVRLRGFCTNGSRRLLVY</sequence>
<keyword evidence="8 10" id="KW-0472">Membrane</keyword>
<feature type="binding site" evidence="9">
    <location>
        <position position="255"/>
    </location>
    <ligand>
        <name>ATP</name>
        <dbReference type="ChEBI" id="CHEBI:30616"/>
    </ligand>
</feature>
<evidence type="ECO:0000256" key="10">
    <source>
        <dbReference type="SAM" id="Phobius"/>
    </source>
</evidence>
<dbReference type="InterPro" id="IPR001480">
    <property type="entry name" value="Bulb-type_lectin_dom"/>
</dbReference>